<dbReference type="InterPro" id="IPR001789">
    <property type="entry name" value="Sig_transdc_resp-reg_receiver"/>
</dbReference>
<dbReference type="SUPFAM" id="SSF52172">
    <property type="entry name" value="CheY-like"/>
    <property type="match status" value="1"/>
</dbReference>
<dbReference type="Gene3D" id="3.40.50.2300">
    <property type="match status" value="1"/>
</dbReference>
<name>A0ABV4XXB1_9CYAN</name>
<dbReference type="RefSeq" id="WP_413265998.1">
    <property type="nucleotide sequence ID" value="NZ_JBHFNR010000198.1"/>
</dbReference>
<comment type="caution">
    <text evidence="4">The sequence shown here is derived from an EMBL/GenBank/DDBJ whole genome shotgun (WGS) entry which is preliminary data.</text>
</comment>
<evidence type="ECO:0000313" key="5">
    <source>
        <dbReference type="Proteomes" id="UP001576784"/>
    </source>
</evidence>
<organism evidence="4 5">
    <name type="scientific">Floridaenema flaviceps BLCC-F50</name>
    <dbReference type="NCBI Taxonomy" id="3153642"/>
    <lineage>
        <taxon>Bacteria</taxon>
        <taxon>Bacillati</taxon>
        <taxon>Cyanobacteriota</taxon>
        <taxon>Cyanophyceae</taxon>
        <taxon>Oscillatoriophycideae</taxon>
        <taxon>Aerosakkonematales</taxon>
        <taxon>Aerosakkonemataceae</taxon>
        <taxon>Floridanema</taxon>
        <taxon>Floridanema flaviceps</taxon>
    </lineage>
</organism>
<reference evidence="4 5" key="1">
    <citation type="submission" date="2024-09" db="EMBL/GenBank/DDBJ databases">
        <title>Floridaenema gen nov. (Aerosakkonemataceae, Aerosakkonematales ord. nov., Cyanobacteria) from benthic tropical and subtropical fresh waters, with the description of four new species.</title>
        <authorList>
            <person name="Moretto J.A."/>
            <person name="Berthold D.E."/>
            <person name="Lefler F.W."/>
            <person name="Huang I.-S."/>
            <person name="Laughinghouse H. IV."/>
        </authorList>
    </citation>
    <scope>NUCLEOTIDE SEQUENCE [LARGE SCALE GENOMIC DNA]</scope>
    <source>
        <strain evidence="4 5">BLCC-F50</strain>
    </source>
</reference>
<dbReference type="InterPro" id="IPR050595">
    <property type="entry name" value="Bact_response_regulator"/>
</dbReference>
<feature type="modified residue" description="4-aspartylphosphate" evidence="2">
    <location>
        <position position="58"/>
    </location>
</feature>
<evidence type="ECO:0000313" key="4">
    <source>
        <dbReference type="EMBL" id="MFB2896369.1"/>
    </source>
</evidence>
<keyword evidence="1 2" id="KW-0597">Phosphoprotein</keyword>
<sequence>MISCLSPKWILYIDDSTDNCELVKFILTDAGYKVETVQKGTQALEMAKSGNFQLFIIDLYLSDVSGFELIKEIRALDRFTPIVVCSGDVRQSVQDEVMGIGVQAFLEKPLEPDLLTRTIDEILSHHRLLNCVC</sequence>
<gene>
    <name evidence="4" type="ORF">ACE1CI_25955</name>
</gene>
<feature type="domain" description="Response regulatory" evidence="3">
    <location>
        <begin position="9"/>
        <end position="123"/>
    </location>
</feature>
<dbReference type="EMBL" id="JBHFNR010000198">
    <property type="protein sequence ID" value="MFB2896369.1"/>
    <property type="molecule type" value="Genomic_DNA"/>
</dbReference>
<keyword evidence="5" id="KW-1185">Reference proteome</keyword>
<dbReference type="CDD" id="cd00156">
    <property type="entry name" value="REC"/>
    <property type="match status" value="1"/>
</dbReference>
<proteinExistence type="predicted"/>
<dbReference type="InterPro" id="IPR011006">
    <property type="entry name" value="CheY-like_superfamily"/>
</dbReference>
<dbReference type="SMART" id="SM00448">
    <property type="entry name" value="REC"/>
    <property type="match status" value="1"/>
</dbReference>
<accession>A0ABV4XXB1</accession>
<evidence type="ECO:0000259" key="3">
    <source>
        <dbReference type="PROSITE" id="PS50110"/>
    </source>
</evidence>
<dbReference type="Proteomes" id="UP001576784">
    <property type="component" value="Unassembled WGS sequence"/>
</dbReference>
<evidence type="ECO:0000256" key="2">
    <source>
        <dbReference type="PROSITE-ProRule" id="PRU00169"/>
    </source>
</evidence>
<dbReference type="PROSITE" id="PS50110">
    <property type="entry name" value="RESPONSE_REGULATORY"/>
    <property type="match status" value="1"/>
</dbReference>
<dbReference type="PANTHER" id="PTHR44591:SF3">
    <property type="entry name" value="RESPONSE REGULATORY DOMAIN-CONTAINING PROTEIN"/>
    <property type="match status" value="1"/>
</dbReference>
<dbReference type="Pfam" id="PF00072">
    <property type="entry name" value="Response_reg"/>
    <property type="match status" value="1"/>
</dbReference>
<evidence type="ECO:0000256" key="1">
    <source>
        <dbReference type="ARBA" id="ARBA00022553"/>
    </source>
</evidence>
<protein>
    <submittedName>
        <fullName evidence="4">Response regulator</fullName>
    </submittedName>
</protein>
<dbReference type="PANTHER" id="PTHR44591">
    <property type="entry name" value="STRESS RESPONSE REGULATOR PROTEIN 1"/>
    <property type="match status" value="1"/>
</dbReference>